<keyword evidence="3" id="KW-1185">Reference proteome</keyword>
<sequence>GPESVSPKCSFYGCSRVRGSILLFHGTPLRGPTGSPASCCGWTFACRKGSRPPLLYRCGTV</sequence>
<evidence type="ECO:0000313" key="1">
    <source>
        <dbReference type="EMBL" id="KFD53915.1"/>
    </source>
</evidence>
<feature type="non-terminal residue" evidence="1">
    <location>
        <position position="1"/>
    </location>
</feature>
<proteinExistence type="predicted"/>
<reference evidence="1 3" key="1">
    <citation type="journal article" date="2014" name="Nat. Genet.">
        <title>Genome and transcriptome of the porcine whipworm Trichuris suis.</title>
        <authorList>
            <person name="Jex A.R."/>
            <person name="Nejsum P."/>
            <person name="Schwarz E.M."/>
            <person name="Hu L."/>
            <person name="Young N.D."/>
            <person name="Hall R.S."/>
            <person name="Korhonen P.K."/>
            <person name="Liao S."/>
            <person name="Thamsborg S."/>
            <person name="Xia J."/>
            <person name="Xu P."/>
            <person name="Wang S."/>
            <person name="Scheerlinck J.P."/>
            <person name="Hofmann A."/>
            <person name="Sternberg P.W."/>
            <person name="Wang J."/>
            <person name="Gasser R.B."/>
        </authorList>
    </citation>
    <scope>NUCLEOTIDE SEQUENCE [LARGE SCALE GENOMIC DNA]</scope>
    <source>
        <strain evidence="2">DCEP-RM93F</strain>
        <strain evidence="1">DCEP-RM93M</strain>
    </source>
</reference>
<dbReference type="Proteomes" id="UP000030758">
    <property type="component" value="Unassembled WGS sequence"/>
</dbReference>
<evidence type="ECO:0000313" key="2">
    <source>
        <dbReference type="EMBL" id="KFD62782.1"/>
    </source>
</evidence>
<feature type="non-terminal residue" evidence="1">
    <location>
        <position position="61"/>
    </location>
</feature>
<accession>A0A085M9L9</accession>
<protein>
    <submittedName>
        <fullName evidence="1">Uncharacterized protein</fullName>
    </submittedName>
</protein>
<dbReference type="EMBL" id="KL367588">
    <property type="protein sequence ID" value="KFD62782.1"/>
    <property type="molecule type" value="Genomic_DNA"/>
</dbReference>
<organism evidence="1 3">
    <name type="scientific">Trichuris suis</name>
    <name type="common">pig whipworm</name>
    <dbReference type="NCBI Taxonomy" id="68888"/>
    <lineage>
        <taxon>Eukaryota</taxon>
        <taxon>Metazoa</taxon>
        <taxon>Ecdysozoa</taxon>
        <taxon>Nematoda</taxon>
        <taxon>Enoplea</taxon>
        <taxon>Dorylaimia</taxon>
        <taxon>Trichinellida</taxon>
        <taxon>Trichuridae</taxon>
        <taxon>Trichuris</taxon>
    </lineage>
</organism>
<name>A0A085M9L9_9BILA</name>
<evidence type="ECO:0000313" key="3">
    <source>
        <dbReference type="Proteomes" id="UP000030764"/>
    </source>
</evidence>
<dbReference type="AlphaFoldDB" id="A0A085M9L9"/>
<dbReference type="Proteomes" id="UP000030764">
    <property type="component" value="Unassembled WGS sequence"/>
</dbReference>
<gene>
    <name evidence="1" type="ORF">M513_05182</name>
    <name evidence="2" type="ORF">M514_05182</name>
</gene>
<dbReference type="EMBL" id="KL363212">
    <property type="protein sequence ID" value="KFD53915.1"/>
    <property type="molecule type" value="Genomic_DNA"/>
</dbReference>